<reference evidence="1" key="1">
    <citation type="submission" date="2016-11" db="EMBL/GenBank/DDBJ databases">
        <title>The genome of Nicotiana attenuata.</title>
        <authorList>
            <person name="Xu S."/>
            <person name="Brockmoeller T."/>
            <person name="Gaquerel E."/>
            <person name="Navarro A."/>
            <person name="Kuhl H."/>
            <person name="Gase K."/>
            <person name="Ling Z."/>
            <person name="Zhou W."/>
            <person name="Kreitzer C."/>
            <person name="Stanke M."/>
            <person name="Tang H."/>
            <person name="Lyons E."/>
            <person name="Pandey P."/>
            <person name="Pandey S.P."/>
            <person name="Timmermann B."/>
            <person name="Baldwin I.T."/>
        </authorList>
    </citation>
    <scope>NUCLEOTIDE SEQUENCE [LARGE SCALE GENOMIC DNA]</scope>
    <source>
        <strain evidence="1">UT</strain>
    </source>
</reference>
<accession>A0A1J6HTZ2</accession>
<dbReference type="Gramene" id="OIS95811">
    <property type="protein sequence ID" value="OIS95811"/>
    <property type="gene ID" value="A4A49_58541"/>
</dbReference>
<gene>
    <name evidence="1" type="ORF">A4A49_58541</name>
</gene>
<dbReference type="OMA" id="SICSKCI"/>
<sequence length="195" mass="22420">QYLGYPILNNHPTPKDYQYIIENMQRKLSSWKANFLNTTGRTTLVSSTLNAIPGHAMHYTLLPNKILKQIDRMQRNFISGSTSESKKIHYISWNNITRPKEEGGLGITTAKNKNLTSLTNLAWKLLTNTNAPLSRTLIQKYATNTPQKYNSFVWKSILKGWSICSKCITWNPCKNSKLNIWTTNWIPNCTSLRQL</sequence>
<evidence type="ECO:0000313" key="1">
    <source>
        <dbReference type="EMBL" id="OIS95811.1"/>
    </source>
</evidence>
<dbReference type="PANTHER" id="PTHR33116:SF70">
    <property type="entry name" value="NON-LTR RETROELEMENT REVERSE TRANSCRIPTASE-LIKE PROTEIN"/>
    <property type="match status" value="1"/>
</dbReference>
<feature type="non-terminal residue" evidence="1">
    <location>
        <position position="1"/>
    </location>
</feature>
<dbReference type="SMR" id="A0A1J6HTZ2"/>
<dbReference type="AlphaFoldDB" id="A0A1J6HTZ2"/>
<organism evidence="1 2">
    <name type="scientific">Nicotiana attenuata</name>
    <name type="common">Coyote tobacco</name>
    <dbReference type="NCBI Taxonomy" id="49451"/>
    <lineage>
        <taxon>Eukaryota</taxon>
        <taxon>Viridiplantae</taxon>
        <taxon>Streptophyta</taxon>
        <taxon>Embryophyta</taxon>
        <taxon>Tracheophyta</taxon>
        <taxon>Spermatophyta</taxon>
        <taxon>Magnoliopsida</taxon>
        <taxon>eudicotyledons</taxon>
        <taxon>Gunneridae</taxon>
        <taxon>Pentapetalae</taxon>
        <taxon>asterids</taxon>
        <taxon>lamiids</taxon>
        <taxon>Solanales</taxon>
        <taxon>Solanaceae</taxon>
        <taxon>Nicotianoideae</taxon>
        <taxon>Nicotianeae</taxon>
        <taxon>Nicotiana</taxon>
    </lineage>
</organism>
<feature type="non-terminal residue" evidence="1">
    <location>
        <position position="195"/>
    </location>
</feature>
<comment type="caution">
    <text evidence="1">The sequence shown here is derived from an EMBL/GenBank/DDBJ whole genome shotgun (WGS) entry which is preliminary data.</text>
</comment>
<protein>
    <submittedName>
        <fullName evidence="1">Ribonuclease h protein</fullName>
    </submittedName>
</protein>
<dbReference type="EMBL" id="MJEQ01037194">
    <property type="protein sequence ID" value="OIS95811.1"/>
    <property type="molecule type" value="Genomic_DNA"/>
</dbReference>
<proteinExistence type="predicted"/>
<dbReference type="PANTHER" id="PTHR33116">
    <property type="entry name" value="REVERSE TRANSCRIPTASE ZINC-BINDING DOMAIN-CONTAINING PROTEIN-RELATED-RELATED"/>
    <property type="match status" value="1"/>
</dbReference>
<evidence type="ECO:0000313" key="2">
    <source>
        <dbReference type="Proteomes" id="UP000187609"/>
    </source>
</evidence>
<name>A0A1J6HTZ2_NICAT</name>
<keyword evidence="2" id="KW-1185">Reference proteome</keyword>
<dbReference type="Proteomes" id="UP000187609">
    <property type="component" value="Unassembled WGS sequence"/>
</dbReference>
<dbReference type="STRING" id="49451.A0A1J6HTZ2"/>